<sequence length="169" mass="19300">MNKPLVILGSARSDGDTRRLVSQVLTNVPHQLIDLQQWPVAPYNYPQEYPAQDTFLALADLLLHHPVVVFATPVYWYSMSGSMKDFFDRLTELTEPPHKQLGRGLRGKHVFLLAVGSDQELPEGFEVPFRRTAEYFNMTFEATLYQSLKQPFPSEAARLFAQSISRLCQ</sequence>
<dbReference type="InterPro" id="IPR051796">
    <property type="entry name" value="ISF_SsuE-like"/>
</dbReference>
<accession>A0ABY4J7K8</accession>
<evidence type="ECO:0000259" key="3">
    <source>
        <dbReference type="Pfam" id="PF03358"/>
    </source>
</evidence>
<organism evidence="4 5">
    <name type="scientific">Hymenobacter sublimis</name>
    <dbReference type="NCBI Taxonomy" id="2933777"/>
    <lineage>
        <taxon>Bacteria</taxon>
        <taxon>Pseudomonadati</taxon>
        <taxon>Bacteroidota</taxon>
        <taxon>Cytophagia</taxon>
        <taxon>Cytophagales</taxon>
        <taxon>Hymenobacteraceae</taxon>
        <taxon>Hymenobacter</taxon>
    </lineage>
</organism>
<name>A0ABY4J7K8_9BACT</name>
<keyword evidence="2" id="KW-0288">FMN</keyword>
<gene>
    <name evidence="4" type="ORF">MWH26_11950</name>
</gene>
<dbReference type="InterPro" id="IPR029039">
    <property type="entry name" value="Flavoprotein-like_sf"/>
</dbReference>
<dbReference type="PANTHER" id="PTHR43278">
    <property type="entry name" value="NAD(P)H-DEPENDENT FMN-CONTAINING OXIDOREDUCTASE YWQN-RELATED"/>
    <property type="match status" value="1"/>
</dbReference>
<feature type="domain" description="NADPH-dependent FMN reductase-like" evidence="3">
    <location>
        <begin position="5"/>
        <end position="118"/>
    </location>
</feature>
<evidence type="ECO:0000256" key="2">
    <source>
        <dbReference type="ARBA" id="ARBA00022643"/>
    </source>
</evidence>
<dbReference type="Gene3D" id="3.40.50.360">
    <property type="match status" value="1"/>
</dbReference>
<evidence type="ECO:0000256" key="1">
    <source>
        <dbReference type="ARBA" id="ARBA00022630"/>
    </source>
</evidence>
<evidence type="ECO:0000313" key="5">
    <source>
        <dbReference type="Proteomes" id="UP000829647"/>
    </source>
</evidence>
<protein>
    <submittedName>
        <fullName evidence="4">NAD(P)H-dependent oxidoreductase</fullName>
    </submittedName>
</protein>
<dbReference type="PANTHER" id="PTHR43278:SF4">
    <property type="entry name" value="NAD(P)H-DEPENDENT FMN-CONTAINING OXIDOREDUCTASE YWQN-RELATED"/>
    <property type="match status" value="1"/>
</dbReference>
<keyword evidence="1" id="KW-0285">Flavoprotein</keyword>
<dbReference type="InterPro" id="IPR005025">
    <property type="entry name" value="FMN_Rdtase-like_dom"/>
</dbReference>
<dbReference type="Proteomes" id="UP000829647">
    <property type="component" value="Chromosome"/>
</dbReference>
<dbReference type="RefSeq" id="WP_247974473.1">
    <property type="nucleotide sequence ID" value="NZ_CP095848.1"/>
</dbReference>
<dbReference type="Pfam" id="PF03358">
    <property type="entry name" value="FMN_red"/>
    <property type="match status" value="1"/>
</dbReference>
<dbReference type="EMBL" id="CP095848">
    <property type="protein sequence ID" value="UPL47907.1"/>
    <property type="molecule type" value="Genomic_DNA"/>
</dbReference>
<proteinExistence type="predicted"/>
<keyword evidence="5" id="KW-1185">Reference proteome</keyword>
<evidence type="ECO:0000313" key="4">
    <source>
        <dbReference type="EMBL" id="UPL47907.1"/>
    </source>
</evidence>
<reference evidence="4 5" key="1">
    <citation type="submission" date="2022-04" db="EMBL/GenBank/DDBJ databases">
        <title>Hymenobacter sp. isolated from the air.</title>
        <authorList>
            <person name="Won M."/>
            <person name="Lee C.-M."/>
            <person name="Woen H.-Y."/>
            <person name="Kwon S.-W."/>
        </authorList>
    </citation>
    <scope>NUCLEOTIDE SEQUENCE [LARGE SCALE GENOMIC DNA]</scope>
    <source>
        <strain evidence="5">5516 S-25</strain>
    </source>
</reference>
<dbReference type="SUPFAM" id="SSF52218">
    <property type="entry name" value="Flavoproteins"/>
    <property type="match status" value="1"/>
</dbReference>